<dbReference type="SMART" id="SM00612">
    <property type="entry name" value="Kelch"/>
    <property type="match status" value="4"/>
</dbReference>
<evidence type="ECO:0000256" key="1">
    <source>
        <dbReference type="ARBA" id="ARBA00001954"/>
    </source>
</evidence>
<comment type="caution">
    <text evidence="6">The sequence shown here is derived from an EMBL/GenBank/DDBJ whole genome shotgun (WGS) entry which is preliminary data.</text>
</comment>
<evidence type="ECO:0000256" key="2">
    <source>
        <dbReference type="ARBA" id="ARBA00022441"/>
    </source>
</evidence>
<keyword evidence="4" id="KW-0408">Iron</keyword>
<dbReference type="Pfam" id="PF24681">
    <property type="entry name" value="Kelch_KLHDC2_KLHL20_DRC7"/>
    <property type="match status" value="2"/>
</dbReference>
<dbReference type="EMBL" id="JADBGQ010000006">
    <property type="protein sequence ID" value="KAG5391298.1"/>
    <property type="molecule type" value="Genomic_DNA"/>
</dbReference>
<gene>
    <name evidence="6" type="primary">A06p000950.1_BraROA</name>
    <name evidence="6" type="ORF">IGI04_021261</name>
</gene>
<protein>
    <recommendedName>
        <fullName evidence="8">Epithiospecifier protein</fullName>
    </recommendedName>
</protein>
<dbReference type="SUPFAM" id="SSF117281">
    <property type="entry name" value="Kelch motif"/>
    <property type="match status" value="2"/>
</dbReference>
<comment type="cofactor">
    <cofactor evidence="1">
        <name>Fe(2+)</name>
        <dbReference type="ChEBI" id="CHEBI:29033"/>
    </cofactor>
</comment>
<evidence type="ECO:0000256" key="4">
    <source>
        <dbReference type="ARBA" id="ARBA00023004"/>
    </source>
</evidence>
<name>A0ABQ7LXJ4_BRACM</name>
<sequence>MNIPCFKFTHIHSVSHQFCPASLTQVRHASQKFRQASHISTRSLKIAAVAPTLQGEWIKVEQKGGNTLSDRSSHGIAVVGDKLYSFGGEFSTNIAIDNDLHVFDLNTQNWSIAPAKGSGPDIPKSSFGVRMVAVGTKLYVYGGRNQKEGNNDFYSYDTVKNEWKRLAILGEEGGPEARTFHSMASDENHVYVFGGTSQGDGVTPNPHRFRTVEAYNVSEGKWAQLPDPGENFEKRGGAGLHVVQGKIWVVYGFASSLTPDGKSDYESDKVQYFDPASQKWTVVETKGEKPSARSVFASAVVGKHILIFGGETWPDPKGHFGPGTLSNEGFALDTETLVWERFEGGDEPNTRGWTASTAATAYGKKGLFMHGGKTPQYTRINDLYFYAVEQKGGQTPGPRSSHGIAVVGDKLYSFGGELTPNISIDKDLYVFDFNTHTWSIAPSKGVAPDVKALGTRMVSVGTKLYLFGGRDENKKFDDFYSYDTVTNEWTKITTLDQEGGPEARTYHSMASDENHVYVFGGVSKGGTNKTPFRFRTIEAYNIADGKWAQLPDPGEQFPRFERRGGAGFVVVQGKIWVVYGFATSPDPNGKNDYESDQVQFYDPATQKWTEVETKGDKPCARSVFAHAVVGKYILIFGGETWPDPKAHLGPGTLSDEGFALDTETLVWERFGGGAEPGQLGWPGYTTATVYGKKGLLMHGGKRPTNNRTDELYFYAVNSA</sequence>
<evidence type="ECO:0008006" key="8">
    <source>
        <dbReference type="Google" id="ProtNLM"/>
    </source>
</evidence>
<evidence type="ECO:0000313" key="6">
    <source>
        <dbReference type="EMBL" id="KAG5391298.1"/>
    </source>
</evidence>
<reference evidence="6 7" key="1">
    <citation type="submission" date="2021-03" db="EMBL/GenBank/DDBJ databases">
        <authorList>
            <person name="King G.J."/>
            <person name="Bancroft I."/>
            <person name="Baten A."/>
            <person name="Bloomfield J."/>
            <person name="Borpatragohain P."/>
            <person name="He Z."/>
            <person name="Irish N."/>
            <person name="Irwin J."/>
            <person name="Liu K."/>
            <person name="Mauleon R.P."/>
            <person name="Moore J."/>
            <person name="Morris R."/>
            <person name="Ostergaard L."/>
            <person name="Wang B."/>
            <person name="Wells R."/>
        </authorList>
    </citation>
    <scope>NUCLEOTIDE SEQUENCE [LARGE SCALE GENOMIC DNA]</scope>
    <source>
        <strain evidence="6">R-o-18</strain>
        <tissue evidence="6">Leaf</tissue>
    </source>
</reference>
<dbReference type="InterPro" id="IPR015915">
    <property type="entry name" value="Kelch-typ_b-propeller"/>
</dbReference>
<keyword evidence="3" id="KW-0677">Repeat</keyword>
<dbReference type="PANTHER" id="PTHR47435">
    <property type="entry name" value="KELCH REPEAT PROTEIN (AFU_ORTHOLOGUE AFUA_5G12780)"/>
    <property type="match status" value="1"/>
</dbReference>
<evidence type="ECO:0000313" key="7">
    <source>
        <dbReference type="Proteomes" id="UP000823674"/>
    </source>
</evidence>
<organism evidence="6 7">
    <name type="scientific">Brassica rapa subsp. trilocularis</name>
    <dbReference type="NCBI Taxonomy" id="1813537"/>
    <lineage>
        <taxon>Eukaryota</taxon>
        <taxon>Viridiplantae</taxon>
        <taxon>Streptophyta</taxon>
        <taxon>Embryophyta</taxon>
        <taxon>Tracheophyta</taxon>
        <taxon>Spermatophyta</taxon>
        <taxon>Magnoliopsida</taxon>
        <taxon>eudicotyledons</taxon>
        <taxon>Gunneridae</taxon>
        <taxon>Pentapetalae</taxon>
        <taxon>rosids</taxon>
        <taxon>malvids</taxon>
        <taxon>Brassicales</taxon>
        <taxon>Brassicaceae</taxon>
        <taxon>Brassiceae</taxon>
        <taxon>Brassica</taxon>
    </lineage>
</organism>
<evidence type="ECO:0000256" key="3">
    <source>
        <dbReference type="ARBA" id="ARBA00022737"/>
    </source>
</evidence>
<dbReference type="PANTHER" id="PTHR47435:SF7">
    <property type="entry name" value="EPITHIOSPECIFIER PROTEIN"/>
    <property type="match status" value="1"/>
</dbReference>
<accession>A0ABQ7LXJ4</accession>
<dbReference type="InterPro" id="IPR006652">
    <property type="entry name" value="Kelch_1"/>
</dbReference>
<keyword evidence="5" id="KW-0456">Lyase</keyword>
<evidence type="ECO:0000256" key="5">
    <source>
        <dbReference type="ARBA" id="ARBA00023239"/>
    </source>
</evidence>
<dbReference type="Proteomes" id="UP000823674">
    <property type="component" value="Chromosome A06"/>
</dbReference>
<keyword evidence="2" id="KW-0880">Kelch repeat</keyword>
<keyword evidence="7" id="KW-1185">Reference proteome</keyword>
<proteinExistence type="predicted"/>
<dbReference type="Gene3D" id="2.120.10.80">
    <property type="entry name" value="Kelch-type beta propeller"/>
    <property type="match status" value="4"/>
</dbReference>